<evidence type="ECO:0000256" key="7">
    <source>
        <dbReference type="PIRSR" id="PIRSR000915-2"/>
    </source>
</evidence>
<dbReference type="InterPro" id="IPR006354">
    <property type="entry name" value="HAD-SF_hydro_IIA_hyp1"/>
</dbReference>
<protein>
    <recommendedName>
        <fullName evidence="5">Acid sugar phosphatase</fullName>
        <ecNumber evidence="5">3.1.3.-</ecNumber>
    </recommendedName>
</protein>
<dbReference type="InterPro" id="IPR023214">
    <property type="entry name" value="HAD_sf"/>
</dbReference>
<dbReference type="NCBIfam" id="TIGR01460">
    <property type="entry name" value="HAD-SF-IIA"/>
    <property type="match status" value="1"/>
</dbReference>
<keyword evidence="3 9" id="KW-0378">Hydrolase</keyword>
<dbReference type="GO" id="GO:0016791">
    <property type="term" value="F:phosphatase activity"/>
    <property type="evidence" value="ECO:0007669"/>
    <property type="project" value="TreeGrafter"/>
</dbReference>
<organism evidence="9 10">
    <name type="scientific">Brevibacillus thermoruber</name>
    <dbReference type="NCBI Taxonomy" id="33942"/>
    <lineage>
        <taxon>Bacteria</taxon>
        <taxon>Bacillati</taxon>
        <taxon>Bacillota</taxon>
        <taxon>Bacilli</taxon>
        <taxon>Bacillales</taxon>
        <taxon>Paenibacillaceae</taxon>
        <taxon>Brevibacillus</taxon>
    </lineage>
</organism>
<reference evidence="9" key="1">
    <citation type="submission" date="2022-12" db="EMBL/GenBank/DDBJ databases">
        <title>Draft genome sequence of the thermophilic strain Brevibacillus thermoruber HT42, isolated from Los Humeros, Puebla, Mexico, with biotechnological potential.</title>
        <authorList>
            <person name="Lara Sanchez J."/>
            <person name="Solis Palacios R."/>
            <person name="Bustos Baena A.S."/>
            <person name="Ruz Baez A.E."/>
            <person name="Espinosa Luna G."/>
            <person name="Oliart Ros R.M."/>
        </authorList>
    </citation>
    <scope>NUCLEOTIDE SEQUENCE</scope>
    <source>
        <strain evidence="9">HT42</strain>
    </source>
</reference>
<dbReference type="EC" id="3.1.3.-" evidence="5"/>
<keyword evidence="4 5" id="KW-0460">Magnesium</keyword>
<evidence type="ECO:0000256" key="2">
    <source>
        <dbReference type="ARBA" id="ARBA00022723"/>
    </source>
</evidence>
<feature type="binding site" evidence="7">
    <location>
        <position position="182"/>
    </location>
    <ligand>
        <name>substrate</name>
    </ligand>
</feature>
<dbReference type="EMBL" id="JAPYYP010000003">
    <property type="protein sequence ID" value="MDA5107397.1"/>
    <property type="molecule type" value="Genomic_DNA"/>
</dbReference>
<gene>
    <name evidence="9" type="ORF">O3V59_03410</name>
</gene>
<comment type="caution">
    <text evidence="9">The sequence shown here is derived from an EMBL/GenBank/DDBJ whole genome shotgun (WGS) entry which is preliminary data.</text>
</comment>
<dbReference type="SFLD" id="SFLDG01139">
    <property type="entry name" value="C2.A:_Pyridoxal_Phosphate_Phos"/>
    <property type="match status" value="1"/>
</dbReference>
<feature type="active site" description="Proton donor" evidence="6">
    <location>
        <position position="12"/>
    </location>
</feature>
<comment type="similarity">
    <text evidence="1 5">Belongs to the HAD-like hydrolase superfamily. NagD family.</text>
</comment>
<dbReference type="SUPFAM" id="SSF56784">
    <property type="entry name" value="HAD-like"/>
    <property type="match status" value="1"/>
</dbReference>
<dbReference type="Proteomes" id="UP001151071">
    <property type="component" value="Unassembled WGS sequence"/>
</dbReference>
<dbReference type="FunFam" id="3.40.50.1000:FF:000053">
    <property type="entry name" value="TIGR01457 family HAD hydrolase"/>
    <property type="match status" value="1"/>
</dbReference>
<evidence type="ECO:0000256" key="8">
    <source>
        <dbReference type="PIRSR" id="PIRSR000915-3"/>
    </source>
</evidence>
<evidence type="ECO:0000256" key="4">
    <source>
        <dbReference type="ARBA" id="ARBA00022842"/>
    </source>
</evidence>
<name>A0A9X3TN34_9BACL</name>
<evidence type="ECO:0000313" key="10">
    <source>
        <dbReference type="Proteomes" id="UP001151071"/>
    </source>
</evidence>
<dbReference type="CDD" id="cd07530">
    <property type="entry name" value="HAD_Pase_UmpH-like"/>
    <property type="match status" value="1"/>
</dbReference>
<sequence>MKKYKGYLLDLDGTIYRGREAIPGAARFVRHLREQGIPYLYLTNNASASPEQVAARLTGLGIDAKPEEVYTSAMATAQFLREQAPAGTPVYVIGEEGLIAQLTASGFVMSEESPRYVVVGIDRSFHYDKLTAAARAIRQGATLVATNADAALPTEQGLFPGNGSLVTAVSTASGVKPVVVGKPERIIVDYALARLGTSAGETLIVGDNLDTDIAAGNRSGMDSLLVLTGYSTREDVDTHPCRPTHIASDLADWLRRIGG</sequence>
<dbReference type="PANTHER" id="PTHR19288">
    <property type="entry name" value="4-NITROPHENYLPHOSPHATASE-RELATED"/>
    <property type="match status" value="1"/>
</dbReference>
<comment type="function">
    <text evidence="5">Catalyzes the dephosphorylation of 2-6 carbon acid sugars in vitro.</text>
</comment>
<dbReference type="InterPro" id="IPR036412">
    <property type="entry name" value="HAD-like_sf"/>
</dbReference>
<evidence type="ECO:0000313" key="9">
    <source>
        <dbReference type="EMBL" id="MDA5107397.1"/>
    </source>
</evidence>
<feature type="binding site" evidence="8">
    <location>
        <position position="10"/>
    </location>
    <ligand>
        <name>Mg(2+)</name>
        <dbReference type="ChEBI" id="CHEBI:18420"/>
    </ligand>
</feature>
<dbReference type="Pfam" id="PF13242">
    <property type="entry name" value="Hydrolase_like"/>
    <property type="match status" value="1"/>
</dbReference>
<evidence type="ECO:0000256" key="6">
    <source>
        <dbReference type="PIRSR" id="PIRSR000915-1"/>
    </source>
</evidence>
<proteinExistence type="inferred from homology"/>
<dbReference type="SFLD" id="SFLDS00003">
    <property type="entry name" value="Haloacid_Dehalogenase"/>
    <property type="match status" value="1"/>
</dbReference>
<keyword evidence="10" id="KW-1185">Reference proteome</keyword>
<dbReference type="GO" id="GO:0005737">
    <property type="term" value="C:cytoplasm"/>
    <property type="evidence" value="ECO:0007669"/>
    <property type="project" value="TreeGrafter"/>
</dbReference>
<dbReference type="GO" id="GO:0046872">
    <property type="term" value="F:metal ion binding"/>
    <property type="evidence" value="ECO:0007669"/>
    <property type="project" value="UniProtKB-KW"/>
</dbReference>
<feature type="binding site" evidence="8">
    <location>
        <position position="12"/>
    </location>
    <ligand>
        <name>Mg(2+)</name>
        <dbReference type="ChEBI" id="CHEBI:18420"/>
    </ligand>
</feature>
<dbReference type="AlphaFoldDB" id="A0A9X3TN34"/>
<dbReference type="Pfam" id="PF13344">
    <property type="entry name" value="Hydrolase_6"/>
    <property type="match status" value="1"/>
</dbReference>
<feature type="active site" description="Nucleophile" evidence="6">
    <location>
        <position position="10"/>
    </location>
</feature>
<evidence type="ECO:0000256" key="3">
    <source>
        <dbReference type="ARBA" id="ARBA00022801"/>
    </source>
</evidence>
<evidence type="ECO:0000256" key="1">
    <source>
        <dbReference type="ARBA" id="ARBA00006696"/>
    </source>
</evidence>
<dbReference type="PANTHER" id="PTHR19288:SF46">
    <property type="entry name" value="HALOACID DEHALOGENASE-LIKE HYDROLASE DOMAIN-CONTAINING PROTEIN 2"/>
    <property type="match status" value="1"/>
</dbReference>
<feature type="binding site" evidence="8">
    <location>
        <position position="207"/>
    </location>
    <ligand>
        <name>Mg(2+)</name>
        <dbReference type="ChEBI" id="CHEBI:18420"/>
    </ligand>
</feature>
<comment type="cofactor">
    <cofactor evidence="8">
        <name>Mg(2+)</name>
        <dbReference type="ChEBI" id="CHEBI:18420"/>
    </cofactor>
    <text evidence="8">Divalent metal ions. Mg(2+) is the most effective.</text>
</comment>
<keyword evidence="2 5" id="KW-0479">Metal-binding</keyword>
<dbReference type="PIRSF" id="PIRSF000915">
    <property type="entry name" value="PGP-type_phosphatase"/>
    <property type="match status" value="1"/>
</dbReference>
<dbReference type="NCBIfam" id="TIGR01457">
    <property type="entry name" value="HAD-SF-IIA-hyp2"/>
    <property type="match status" value="1"/>
</dbReference>
<accession>A0A9X3TN34</accession>
<evidence type="ECO:0000256" key="5">
    <source>
        <dbReference type="PIRNR" id="PIRNR000915"/>
    </source>
</evidence>
<dbReference type="RefSeq" id="WP_271139500.1">
    <property type="nucleotide sequence ID" value="NZ_JAPYYP010000003.1"/>
</dbReference>
<dbReference type="Gene3D" id="3.40.50.1000">
    <property type="entry name" value="HAD superfamily/HAD-like"/>
    <property type="match status" value="2"/>
</dbReference>
<dbReference type="InterPro" id="IPR006357">
    <property type="entry name" value="HAD-SF_hydro_IIA"/>
</dbReference>